<proteinExistence type="predicted"/>
<dbReference type="Proteomes" id="UP001642464">
    <property type="component" value="Unassembled WGS sequence"/>
</dbReference>
<gene>
    <name evidence="1" type="ORF">SCF082_LOCUS17260</name>
</gene>
<evidence type="ECO:0000313" key="2">
    <source>
        <dbReference type="Proteomes" id="UP001642464"/>
    </source>
</evidence>
<keyword evidence="2" id="KW-1185">Reference proteome</keyword>
<name>A0ABP0KGC3_9DINO</name>
<accession>A0ABP0KGC3</accession>
<protein>
    <submittedName>
        <fullName evidence="1">Uncharacterized protein</fullName>
    </submittedName>
</protein>
<organism evidence="1 2">
    <name type="scientific">Durusdinium trenchii</name>
    <dbReference type="NCBI Taxonomy" id="1381693"/>
    <lineage>
        <taxon>Eukaryota</taxon>
        <taxon>Sar</taxon>
        <taxon>Alveolata</taxon>
        <taxon>Dinophyceae</taxon>
        <taxon>Suessiales</taxon>
        <taxon>Symbiodiniaceae</taxon>
        <taxon>Durusdinium</taxon>
    </lineage>
</organism>
<evidence type="ECO:0000313" key="1">
    <source>
        <dbReference type="EMBL" id="CAK9025861.1"/>
    </source>
</evidence>
<dbReference type="EMBL" id="CAXAMM010011336">
    <property type="protein sequence ID" value="CAK9025861.1"/>
    <property type="molecule type" value="Genomic_DNA"/>
</dbReference>
<comment type="caution">
    <text evidence="1">The sequence shown here is derived from an EMBL/GenBank/DDBJ whole genome shotgun (WGS) entry which is preliminary data.</text>
</comment>
<reference evidence="1 2" key="1">
    <citation type="submission" date="2024-02" db="EMBL/GenBank/DDBJ databases">
        <authorList>
            <person name="Chen Y."/>
            <person name="Shah S."/>
            <person name="Dougan E. K."/>
            <person name="Thang M."/>
            <person name="Chan C."/>
        </authorList>
    </citation>
    <scope>NUCLEOTIDE SEQUENCE [LARGE SCALE GENOMIC DNA]</scope>
</reference>
<sequence>MPLPPIAEVLRGKAVDEAEETKLPHLQSQSQEHHFYVTPRRLSPGGVILDSAPDGSVPLDACIQSLVQSVAAVVSLARPRPNGAARRTRLTPREGSALELRVRGWRCAEQRGAVSSNHDGSEEARKEAEISSKRAVSAIIAGSSVVKAHLYRKPAKMLTKKASADTVVVHSLEPPVPMQFIYSKDCPNSEGFEEREASILGGAAPAVFLFWEVYRLRQGRAIWDLGLQVLDDNIILAPGVERYLQETGPRGLRGVERQKRWASVVLLGAFSLVSLQGCGEKSEPSTTTLTTTTTPSGRTSCWVKTGSVKEARTKPCDKSKGSQLLSTPDVRVTTVQKHKSYVHMELRMDNQTFQASDRSAFSLTPHGLTQVTLQVPSAANRICVILASQEGMEGIIVAEDMSLCPQCADPKTTLKAWILQLEQDGPTTPCPYTNDEEGPTMLKAEGLRDNLTLHVDAESSQDLLLA</sequence>